<dbReference type="PANTHER" id="PTHR21143:SF133">
    <property type="entry name" value="GUSTATORY AND PHEROMONE RECEPTOR 32A-RELATED"/>
    <property type="match status" value="1"/>
</dbReference>
<feature type="transmembrane region" description="Helical" evidence="8">
    <location>
        <begin position="449"/>
        <end position="475"/>
    </location>
</feature>
<dbReference type="OrthoDB" id="6715617at2759"/>
<keyword evidence="6 8" id="KW-0675">Receptor</keyword>
<reference evidence="10" key="1">
    <citation type="submission" date="2022-01" db="EMBL/GenBank/DDBJ databases">
        <authorList>
            <person name="King R."/>
        </authorList>
    </citation>
    <scope>NUCLEOTIDE SEQUENCE</scope>
</reference>
<name>A0A9P0D1I6_9CUCU</name>
<feature type="transmembrane region" description="Helical" evidence="8">
    <location>
        <begin position="204"/>
        <end position="223"/>
    </location>
</feature>
<dbReference type="Proteomes" id="UP001153636">
    <property type="component" value="Chromosome 4"/>
</dbReference>
<gene>
    <name evidence="10" type="ORF">PSYICH_LOCUS10498</name>
</gene>
<evidence type="ECO:0000256" key="9">
    <source>
        <dbReference type="SAM" id="MobiDB-lite"/>
    </source>
</evidence>
<feature type="transmembrane region" description="Helical" evidence="8">
    <location>
        <begin position="329"/>
        <end position="354"/>
    </location>
</feature>
<feature type="region of interest" description="Disordered" evidence="9">
    <location>
        <begin position="153"/>
        <end position="172"/>
    </location>
</feature>
<keyword evidence="11" id="KW-1185">Reference proteome</keyword>
<evidence type="ECO:0000256" key="3">
    <source>
        <dbReference type="ARBA" id="ARBA00022692"/>
    </source>
</evidence>
<comment type="function">
    <text evidence="8">Gustatory receptor which mediates acceptance or avoidance behavior, depending on its substrates.</text>
</comment>
<dbReference type="GO" id="GO:0043025">
    <property type="term" value="C:neuronal cell body"/>
    <property type="evidence" value="ECO:0007669"/>
    <property type="project" value="TreeGrafter"/>
</dbReference>
<accession>A0A9P0D1I6</accession>
<feature type="transmembrane region" description="Helical" evidence="8">
    <location>
        <begin position="374"/>
        <end position="392"/>
    </location>
</feature>
<feature type="transmembrane region" description="Helical" evidence="8">
    <location>
        <begin position="481"/>
        <end position="500"/>
    </location>
</feature>
<evidence type="ECO:0000256" key="2">
    <source>
        <dbReference type="ARBA" id="ARBA00022475"/>
    </source>
</evidence>
<keyword evidence="3 8" id="KW-0812">Transmembrane</keyword>
<evidence type="ECO:0000313" key="11">
    <source>
        <dbReference type="Proteomes" id="UP001153636"/>
    </source>
</evidence>
<comment type="subcellular location">
    <subcellularLocation>
        <location evidence="1 8">Cell membrane</location>
        <topology evidence="1 8">Multi-pass membrane protein</topology>
    </subcellularLocation>
</comment>
<evidence type="ECO:0000256" key="7">
    <source>
        <dbReference type="ARBA" id="ARBA00023224"/>
    </source>
</evidence>
<comment type="similarity">
    <text evidence="8">Belongs to the insect chemoreceptor superfamily. Gustatory receptor (GR) family.</text>
</comment>
<protein>
    <recommendedName>
        <fullName evidence="8">Gustatory receptor</fullName>
    </recommendedName>
</protein>
<evidence type="ECO:0000256" key="5">
    <source>
        <dbReference type="ARBA" id="ARBA00023136"/>
    </source>
</evidence>
<keyword evidence="4 8" id="KW-1133">Transmembrane helix</keyword>
<keyword evidence="2 8" id="KW-1003">Cell membrane</keyword>
<dbReference type="GO" id="GO:0005886">
    <property type="term" value="C:plasma membrane"/>
    <property type="evidence" value="ECO:0007669"/>
    <property type="project" value="UniProtKB-SubCell"/>
</dbReference>
<comment type="caution">
    <text evidence="8">Lacks conserved residue(s) required for the propagation of feature annotation.</text>
</comment>
<dbReference type="PANTHER" id="PTHR21143">
    <property type="entry name" value="INVERTEBRATE GUSTATORY RECEPTOR"/>
    <property type="match status" value="1"/>
</dbReference>
<dbReference type="GO" id="GO:0050909">
    <property type="term" value="P:sensory perception of taste"/>
    <property type="evidence" value="ECO:0007669"/>
    <property type="project" value="InterPro"/>
</dbReference>
<dbReference type="InterPro" id="IPR013604">
    <property type="entry name" value="7TM_chemorcpt"/>
</dbReference>
<dbReference type="AlphaFoldDB" id="A0A9P0D1I6"/>
<evidence type="ECO:0000313" key="10">
    <source>
        <dbReference type="EMBL" id="CAH1109615.1"/>
    </source>
</evidence>
<dbReference type="GO" id="GO:0008049">
    <property type="term" value="P:male courtship behavior"/>
    <property type="evidence" value="ECO:0007669"/>
    <property type="project" value="TreeGrafter"/>
</dbReference>
<dbReference type="GO" id="GO:0007635">
    <property type="term" value="P:chemosensory behavior"/>
    <property type="evidence" value="ECO:0007669"/>
    <property type="project" value="TreeGrafter"/>
</dbReference>
<evidence type="ECO:0000256" key="8">
    <source>
        <dbReference type="RuleBase" id="RU363108"/>
    </source>
</evidence>
<dbReference type="GO" id="GO:0030425">
    <property type="term" value="C:dendrite"/>
    <property type="evidence" value="ECO:0007669"/>
    <property type="project" value="TreeGrafter"/>
</dbReference>
<dbReference type="GO" id="GO:0030424">
    <property type="term" value="C:axon"/>
    <property type="evidence" value="ECO:0007669"/>
    <property type="project" value="TreeGrafter"/>
</dbReference>
<evidence type="ECO:0000256" key="4">
    <source>
        <dbReference type="ARBA" id="ARBA00022989"/>
    </source>
</evidence>
<keyword evidence="5 8" id="KW-0472">Membrane</keyword>
<dbReference type="Pfam" id="PF08395">
    <property type="entry name" value="7tm_7"/>
    <property type="match status" value="1"/>
</dbReference>
<evidence type="ECO:0000256" key="1">
    <source>
        <dbReference type="ARBA" id="ARBA00004651"/>
    </source>
</evidence>
<proteinExistence type="inferred from homology"/>
<evidence type="ECO:0000256" key="6">
    <source>
        <dbReference type="ARBA" id="ARBA00023170"/>
    </source>
</evidence>
<keyword evidence="7 8" id="KW-0807">Transducer</keyword>
<organism evidence="10 11">
    <name type="scientific">Psylliodes chrysocephalus</name>
    <dbReference type="NCBI Taxonomy" id="3402493"/>
    <lineage>
        <taxon>Eukaryota</taxon>
        <taxon>Metazoa</taxon>
        <taxon>Ecdysozoa</taxon>
        <taxon>Arthropoda</taxon>
        <taxon>Hexapoda</taxon>
        <taxon>Insecta</taxon>
        <taxon>Pterygota</taxon>
        <taxon>Neoptera</taxon>
        <taxon>Endopterygota</taxon>
        <taxon>Coleoptera</taxon>
        <taxon>Polyphaga</taxon>
        <taxon>Cucujiformia</taxon>
        <taxon>Chrysomeloidea</taxon>
        <taxon>Chrysomelidae</taxon>
        <taxon>Galerucinae</taxon>
        <taxon>Alticini</taxon>
        <taxon>Psylliodes</taxon>
    </lineage>
</organism>
<dbReference type="EMBL" id="OV651816">
    <property type="protein sequence ID" value="CAH1109615.1"/>
    <property type="molecule type" value="Genomic_DNA"/>
</dbReference>
<sequence length="596" mass="67596">MSDDSDTPLHLVQQKLLQDKSNDSKQVKAQTSTSINSLLAELQASRSTSVNVLPAEPEASTSTSKNCLSDAAEPSTSTSVNVLLAEQDASTNTSINVLPAEAEASTSTRLNFLSDEAEPSTSTSVNVLSARKTNSDSSFKTIIVSPSNIYPLPKAPTETQKQRRRSQKSELMTESPIKNALLEKEETSKGTCKKVISQCDMANFYWYLRPWVVVLRFLGLFPLDNVTKSDPTYLSFGTFHFSNIYSFCVFSTCVFFVVYFSEVAFCTTSPEEKCKQMVLVVTSLRSLISLYFYIVKSKHFPNLIKLLHSYDQQKFNFFLDENSSWFRNFIVWCVLPIICSFLVFFTFCVVSALIVQDILMESIRYTKKGYLSSMSFGILSMWHTFPICLYLYKAMRICSNFSELNDSLKKRINIKNYTDNQNPNIDFDTIAEYRYLHNMLSECVHQLSIAYGMFLVVDLLAVICVSVISIVLFALVDRNNISMLNLSVFSLALALIGILVSQKIKEKGNEIVNIIHRMPTKNISEQCLKELKIFMVQMYVRPIEISASGYFTLDKRQILNIISQVATYLIMVCQLVQNYITTEHTSTTYQNKTMKN</sequence>
<feature type="region of interest" description="Disordered" evidence="9">
    <location>
        <begin position="49"/>
        <end position="73"/>
    </location>
</feature>
<feature type="transmembrane region" description="Helical" evidence="8">
    <location>
        <begin position="244"/>
        <end position="265"/>
    </location>
</feature>
<dbReference type="GO" id="GO:0007165">
    <property type="term" value="P:signal transduction"/>
    <property type="evidence" value="ECO:0007669"/>
    <property type="project" value="UniProtKB-KW"/>
</dbReference>